<sequence>MHTEEYDEDYEEEQATEYRANLDEEDKLLHHSSWKRNAPSIDMTSWPSIDTQHHQRYRKRASTDTAYYKSIDTEVNRPQEGDYSIGSWADEHHHESFAMRWNRSDSSHPIDRAIRPSIDSHMPASIDNHMPASIDDSPPRPHTMKSQKDFHTRDEIDQLVQGIYRALETTEERLDGRCYDIYFPMNLSISALTSKIEAIQGELVEIQSYIARRPEASRHQFNLESLEERLQRMENTTATMKEKWRRGDEATRDFTGRYVATDPVRTRSLRSDQTVSDIDQRINVKFPQIIMKIEQNGISPFSSYDGLRVEEESSNRPWREYIRSPRREAQGRTSSE</sequence>
<gene>
    <name evidence="3" type="ORF">F2Q70_00011428</name>
</gene>
<evidence type="ECO:0000256" key="2">
    <source>
        <dbReference type="SAM" id="MobiDB-lite"/>
    </source>
</evidence>
<feature type="region of interest" description="Disordered" evidence="2">
    <location>
        <begin position="309"/>
        <end position="336"/>
    </location>
</feature>
<feature type="compositionally biased region" description="Acidic residues" evidence="2">
    <location>
        <begin position="1"/>
        <end position="15"/>
    </location>
</feature>
<dbReference type="EMBL" id="QGKY02000089">
    <property type="protein sequence ID" value="KAF2611528.1"/>
    <property type="molecule type" value="Genomic_DNA"/>
</dbReference>
<feature type="region of interest" description="Disordered" evidence="2">
    <location>
        <begin position="1"/>
        <end position="24"/>
    </location>
</feature>
<organism evidence="3">
    <name type="scientific">Brassica cretica</name>
    <name type="common">Mustard</name>
    <dbReference type="NCBI Taxonomy" id="69181"/>
    <lineage>
        <taxon>Eukaryota</taxon>
        <taxon>Viridiplantae</taxon>
        <taxon>Streptophyta</taxon>
        <taxon>Embryophyta</taxon>
        <taxon>Tracheophyta</taxon>
        <taxon>Spermatophyta</taxon>
        <taxon>Magnoliopsida</taxon>
        <taxon>eudicotyledons</taxon>
        <taxon>Gunneridae</taxon>
        <taxon>Pentapetalae</taxon>
        <taxon>rosids</taxon>
        <taxon>malvids</taxon>
        <taxon>Brassicales</taxon>
        <taxon>Brassicaceae</taxon>
        <taxon>Brassiceae</taxon>
        <taxon>Brassica</taxon>
    </lineage>
</organism>
<evidence type="ECO:0000313" key="3">
    <source>
        <dbReference type="EMBL" id="KAF2611528.1"/>
    </source>
</evidence>
<comment type="caution">
    <text evidence="3">The sequence shown here is derived from an EMBL/GenBank/DDBJ whole genome shotgun (WGS) entry which is preliminary data.</text>
</comment>
<accession>A0A8S9M0V1</accession>
<dbReference type="AlphaFoldDB" id="A0A8S9M0V1"/>
<feature type="region of interest" description="Disordered" evidence="2">
    <location>
        <begin position="130"/>
        <end position="150"/>
    </location>
</feature>
<keyword evidence="1" id="KW-0175">Coiled coil</keyword>
<name>A0A8S9M0V1_BRACR</name>
<reference evidence="3" key="1">
    <citation type="submission" date="2019-12" db="EMBL/GenBank/DDBJ databases">
        <title>Genome sequencing and annotation of Brassica cretica.</title>
        <authorList>
            <person name="Studholme D.J."/>
            <person name="Sarris P.F."/>
        </authorList>
    </citation>
    <scope>NUCLEOTIDE SEQUENCE</scope>
    <source>
        <strain evidence="3">PFS-102/07</strain>
        <tissue evidence="3">Leaf</tissue>
    </source>
</reference>
<evidence type="ECO:0000256" key="1">
    <source>
        <dbReference type="SAM" id="Coils"/>
    </source>
</evidence>
<proteinExistence type="predicted"/>
<feature type="coiled-coil region" evidence="1">
    <location>
        <begin position="216"/>
        <end position="243"/>
    </location>
</feature>
<protein>
    <submittedName>
        <fullName evidence="3">Uncharacterized protein</fullName>
    </submittedName>
</protein>